<protein>
    <submittedName>
        <fullName evidence="3">Diguanylate cyclase</fullName>
    </submittedName>
</protein>
<accession>A0A0S4RYB5</accession>
<dbReference type="InterPro" id="IPR029787">
    <property type="entry name" value="Nucleotide_cyclase"/>
</dbReference>
<evidence type="ECO:0000259" key="2">
    <source>
        <dbReference type="PROSITE" id="PS50887"/>
    </source>
</evidence>
<feature type="region of interest" description="Disordered" evidence="1">
    <location>
        <begin position="1"/>
        <end position="45"/>
    </location>
</feature>
<dbReference type="NCBIfam" id="TIGR00254">
    <property type="entry name" value="GGDEF"/>
    <property type="match status" value="1"/>
</dbReference>
<comment type="caution">
    <text evidence="3">The sequence shown here is derived from an EMBL/GenBank/DDBJ whole genome shotgun (WGS) entry which is preliminary data.</text>
</comment>
<dbReference type="CDD" id="cd01949">
    <property type="entry name" value="GGDEF"/>
    <property type="match status" value="1"/>
</dbReference>
<feature type="compositionally biased region" description="Basic and acidic residues" evidence="1">
    <location>
        <begin position="1"/>
        <end position="11"/>
    </location>
</feature>
<organism evidence="3 4">
    <name type="scientific">Campylobacter hyointestinalis subsp. hyointestinalis</name>
    <dbReference type="NCBI Taxonomy" id="91352"/>
    <lineage>
        <taxon>Bacteria</taxon>
        <taxon>Pseudomonadati</taxon>
        <taxon>Campylobacterota</taxon>
        <taxon>Epsilonproteobacteria</taxon>
        <taxon>Campylobacterales</taxon>
        <taxon>Campylobacteraceae</taxon>
        <taxon>Campylobacter</taxon>
    </lineage>
</organism>
<evidence type="ECO:0000313" key="3">
    <source>
        <dbReference type="EMBL" id="CUU78369.1"/>
    </source>
</evidence>
<dbReference type="EMBL" id="FAVB01000002">
    <property type="protein sequence ID" value="CUU78369.1"/>
    <property type="molecule type" value="Genomic_DNA"/>
</dbReference>
<feature type="compositionally biased region" description="Polar residues" evidence="1">
    <location>
        <begin position="14"/>
        <end position="36"/>
    </location>
</feature>
<dbReference type="InterPro" id="IPR000160">
    <property type="entry name" value="GGDEF_dom"/>
</dbReference>
<evidence type="ECO:0000313" key="4">
    <source>
        <dbReference type="Proteomes" id="UP000052237"/>
    </source>
</evidence>
<dbReference type="AlphaFoldDB" id="A0A0S4RYB5"/>
<sequence>MVKLRNDKDRINLPNISETPKQQNLSQTITNKNVSRSTEKEGDSGVDLNKFSQIVLKQLSDDNIQATPKNFDIYFWKLLETKPAAFQKRVLELVDYEKDDVVEQQALMEKEIKLGFGQIKNMLQIIALIYKNLVVMKGIVQKRLDEAKSDINSLEIQNIIKIFGDELAKLNSLMERHLDVIKNSYEDVDKIFKNIEEKSIYDSKFGVYNKKYFLKSIEDELESVKRYNYNVCVMLINVKDSVLNSITSIKDKNGILRNIAKILLKTSRRSDIVAHYGDGYFGMIMKHTDIEGAKKACERIGQMLYQTMFFIGEEELDIDIEISVIALDSGYSTEEIVSKALDGLAKSGKRLKLYEAIEEM</sequence>
<feature type="domain" description="GGDEF" evidence="2">
    <location>
        <begin position="229"/>
        <end position="356"/>
    </location>
</feature>
<name>A0A0S4RYB5_CAMHY</name>
<dbReference type="SUPFAM" id="SSF55073">
    <property type="entry name" value="Nucleotide cyclase"/>
    <property type="match status" value="1"/>
</dbReference>
<gene>
    <name evidence="3" type="ORF">ERS686654_00959</name>
</gene>
<dbReference type="RefSeq" id="WP_059435088.1">
    <property type="nucleotide sequence ID" value="NZ_FAVB01000002.1"/>
</dbReference>
<dbReference type="Proteomes" id="UP000052237">
    <property type="component" value="Unassembled WGS sequence"/>
</dbReference>
<dbReference type="InterPro" id="IPR043128">
    <property type="entry name" value="Rev_trsase/Diguanyl_cyclase"/>
</dbReference>
<evidence type="ECO:0000256" key="1">
    <source>
        <dbReference type="SAM" id="MobiDB-lite"/>
    </source>
</evidence>
<dbReference type="PROSITE" id="PS50887">
    <property type="entry name" value="GGDEF"/>
    <property type="match status" value="1"/>
</dbReference>
<dbReference type="SMART" id="SM00267">
    <property type="entry name" value="GGDEF"/>
    <property type="match status" value="1"/>
</dbReference>
<reference evidence="3 4" key="1">
    <citation type="submission" date="2015-11" db="EMBL/GenBank/DDBJ databases">
        <authorList>
            <consortium name="Pathogen Informatics"/>
        </authorList>
    </citation>
    <scope>NUCLEOTIDE SEQUENCE [LARGE SCALE GENOMIC DNA]</scope>
    <source>
        <strain evidence="3 4">006A-0059</strain>
    </source>
</reference>
<dbReference type="Gene3D" id="3.30.70.270">
    <property type="match status" value="1"/>
</dbReference>
<proteinExistence type="predicted"/>
<dbReference type="Pfam" id="PF00990">
    <property type="entry name" value="GGDEF"/>
    <property type="match status" value="1"/>
</dbReference>
<keyword evidence="4" id="KW-1185">Reference proteome</keyword>